<name>A0ABQ7FQX6_DUNSA</name>
<protein>
    <submittedName>
        <fullName evidence="2">Uncharacterized protein</fullName>
    </submittedName>
</protein>
<evidence type="ECO:0000313" key="2">
    <source>
        <dbReference type="EMBL" id="KAF5825211.1"/>
    </source>
</evidence>
<feature type="compositionally biased region" description="Polar residues" evidence="1">
    <location>
        <begin position="14"/>
        <end position="27"/>
    </location>
</feature>
<accession>A0ABQ7FQX6</accession>
<keyword evidence="3" id="KW-1185">Reference proteome</keyword>
<organism evidence="2 3">
    <name type="scientific">Dunaliella salina</name>
    <name type="common">Green alga</name>
    <name type="synonym">Protococcus salinus</name>
    <dbReference type="NCBI Taxonomy" id="3046"/>
    <lineage>
        <taxon>Eukaryota</taxon>
        <taxon>Viridiplantae</taxon>
        <taxon>Chlorophyta</taxon>
        <taxon>core chlorophytes</taxon>
        <taxon>Chlorophyceae</taxon>
        <taxon>CS clade</taxon>
        <taxon>Chlamydomonadales</taxon>
        <taxon>Dunaliellaceae</taxon>
        <taxon>Dunaliella</taxon>
    </lineage>
</organism>
<comment type="caution">
    <text evidence="2">The sequence shown here is derived from an EMBL/GenBank/DDBJ whole genome shotgun (WGS) entry which is preliminary data.</text>
</comment>
<evidence type="ECO:0000313" key="3">
    <source>
        <dbReference type="Proteomes" id="UP000815325"/>
    </source>
</evidence>
<gene>
    <name evidence="2" type="ORF">DUNSADRAFT_13627</name>
</gene>
<feature type="region of interest" description="Disordered" evidence="1">
    <location>
        <begin position="14"/>
        <end position="35"/>
    </location>
</feature>
<sequence length="117" mass="12472">MPLQMLLEYLHSTSLQTPPHNSQSLRPPSTPVPQELPPAEAASFVKDLAHWLHLRQNCCDTTSNASRTPVVQQLAAVGKGLLLHSLCCGMVGIAGEWSGVGFACACACALLAVHVHH</sequence>
<reference evidence="2" key="1">
    <citation type="submission" date="2017-08" db="EMBL/GenBank/DDBJ databases">
        <authorList>
            <person name="Polle J.E."/>
            <person name="Barry K."/>
            <person name="Cushman J."/>
            <person name="Schmutz J."/>
            <person name="Tran D."/>
            <person name="Hathwaick L.T."/>
            <person name="Yim W.C."/>
            <person name="Jenkins J."/>
            <person name="Mckie-Krisberg Z.M."/>
            <person name="Prochnik S."/>
            <person name="Lindquist E."/>
            <person name="Dockter R.B."/>
            <person name="Adam C."/>
            <person name="Molina H."/>
            <person name="Bunkerborg J."/>
            <person name="Jin E."/>
            <person name="Buchheim M."/>
            <person name="Magnuson J."/>
        </authorList>
    </citation>
    <scope>NUCLEOTIDE SEQUENCE</scope>
    <source>
        <strain evidence="2">CCAP 19/18</strain>
    </source>
</reference>
<dbReference type="EMBL" id="MU074829">
    <property type="protein sequence ID" value="KAF5825211.1"/>
    <property type="molecule type" value="Genomic_DNA"/>
</dbReference>
<evidence type="ECO:0000256" key="1">
    <source>
        <dbReference type="SAM" id="MobiDB-lite"/>
    </source>
</evidence>
<dbReference type="Proteomes" id="UP000815325">
    <property type="component" value="Unassembled WGS sequence"/>
</dbReference>
<proteinExistence type="predicted"/>